<sequence length="266" mass="27205">MSNLEGKVAVVTGGTGGIGKGVALQLAAAGVTVVISGRSVAKADAVLAELRQTGATADFIAGDVRSKADMTALAEETARRYGGIDIVVANAGGNDDEARSPQVRGPFAEIDLARVAAVVAENTSAKLLPVQAALPFMRPRGGGSVIFLTSEGGRVPTPGQTAVSTFAGGLIRASKVIARELARDRIRVNCVCVTVVRDSPSWEAVFGEASKVSDHHRKQYEKIVAGCPLGVAAPTDIGRVVAFLASDESAYLTGATLSPTGGLTIH</sequence>
<accession>A0A158BLN8</accession>
<protein>
    <submittedName>
        <fullName evidence="2">Short-chain dehydrogenase/reductase SDR</fullName>
    </submittedName>
</protein>
<dbReference type="InterPro" id="IPR050259">
    <property type="entry name" value="SDR"/>
</dbReference>
<evidence type="ECO:0000256" key="1">
    <source>
        <dbReference type="ARBA" id="ARBA00006484"/>
    </source>
</evidence>
<dbReference type="Gene3D" id="3.40.50.720">
    <property type="entry name" value="NAD(P)-binding Rossmann-like Domain"/>
    <property type="match status" value="1"/>
</dbReference>
<dbReference type="InterPro" id="IPR002347">
    <property type="entry name" value="SDR_fam"/>
</dbReference>
<comment type="caution">
    <text evidence="2">The sequence shown here is derived from an EMBL/GenBank/DDBJ whole genome shotgun (WGS) entry which is preliminary data.</text>
</comment>
<dbReference type="PRINTS" id="PR00081">
    <property type="entry name" value="GDHRDH"/>
</dbReference>
<evidence type="ECO:0000313" key="2">
    <source>
        <dbReference type="EMBL" id="SAK70963.1"/>
    </source>
</evidence>
<name>A0A158BLN8_9BURK</name>
<dbReference type="SUPFAM" id="SSF51735">
    <property type="entry name" value="NAD(P)-binding Rossmann-fold domains"/>
    <property type="match status" value="1"/>
</dbReference>
<dbReference type="AlphaFoldDB" id="A0A158BLN8"/>
<dbReference type="EMBL" id="FCOF02000016">
    <property type="protein sequence ID" value="SAK70963.1"/>
    <property type="molecule type" value="Genomic_DNA"/>
</dbReference>
<dbReference type="PANTHER" id="PTHR42879">
    <property type="entry name" value="3-OXOACYL-(ACYL-CARRIER-PROTEIN) REDUCTASE"/>
    <property type="match status" value="1"/>
</dbReference>
<dbReference type="RefSeq" id="WP_061125513.1">
    <property type="nucleotide sequence ID" value="NZ_FCOF02000016.1"/>
</dbReference>
<dbReference type="Pfam" id="PF13561">
    <property type="entry name" value="adh_short_C2"/>
    <property type="match status" value="1"/>
</dbReference>
<dbReference type="PANTHER" id="PTHR42879:SF2">
    <property type="entry name" value="3-OXOACYL-[ACYL-CARRIER-PROTEIN] REDUCTASE FABG"/>
    <property type="match status" value="1"/>
</dbReference>
<evidence type="ECO:0000313" key="3">
    <source>
        <dbReference type="Proteomes" id="UP000054870"/>
    </source>
</evidence>
<dbReference type="OrthoDB" id="286404at2"/>
<organism evidence="2 3">
    <name type="scientific">Caballeronia catudaia</name>
    <dbReference type="NCBI Taxonomy" id="1777136"/>
    <lineage>
        <taxon>Bacteria</taxon>
        <taxon>Pseudomonadati</taxon>
        <taxon>Pseudomonadota</taxon>
        <taxon>Betaproteobacteria</taxon>
        <taxon>Burkholderiales</taxon>
        <taxon>Burkholderiaceae</taxon>
        <taxon>Caballeronia</taxon>
    </lineage>
</organism>
<comment type="similarity">
    <text evidence="1">Belongs to the short-chain dehydrogenases/reductases (SDR) family.</text>
</comment>
<dbReference type="FunFam" id="3.40.50.720:FF:000084">
    <property type="entry name" value="Short-chain dehydrogenase reductase"/>
    <property type="match status" value="1"/>
</dbReference>
<keyword evidence="3" id="KW-1185">Reference proteome</keyword>
<dbReference type="InterPro" id="IPR036291">
    <property type="entry name" value="NAD(P)-bd_dom_sf"/>
</dbReference>
<dbReference type="Proteomes" id="UP000054870">
    <property type="component" value="Unassembled WGS sequence"/>
</dbReference>
<proteinExistence type="inferred from homology"/>
<reference evidence="2" key="1">
    <citation type="submission" date="2016-01" db="EMBL/GenBank/DDBJ databases">
        <authorList>
            <person name="Peeters C."/>
        </authorList>
    </citation>
    <scope>NUCLEOTIDE SEQUENCE [LARGE SCALE GENOMIC DNA]</scope>
    <source>
        <strain evidence="2">LMG 29318</strain>
    </source>
</reference>
<gene>
    <name evidence="2" type="ORF">AWB75_03668</name>
</gene>